<gene>
    <name evidence="4" type="ORF">CSSPTR1EN2_LOCUS3823</name>
</gene>
<name>A0ABP0TIL1_9BRYO</name>
<evidence type="ECO:0000313" key="5">
    <source>
        <dbReference type="Proteomes" id="UP001497512"/>
    </source>
</evidence>
<evidence type="ECO:0000313" key="4">
    <source>
        <dbReference type="EMBL" id="CAK9197135.1"/>
    </source>
</evidence>
<reference evidence="4" key="1">
    <citation type="submission" date="2024-02" db="EMBL/GenBank/DDBJ databases">
        <authorList>
            <consortium name="ELIXIR-Norway"/>
            <consortium name="Elixir Norway"/>
        </authorList>
    </citation>
    <scope>NUCLEOTIDE SEQUENCE</scope>
</reference>
<evidence type="ECO:0000256" key="2">
    <source>
        <dbReference type="SAM" id="MobiDB-lite"/>
    </source>
</evidence>
<dbReference type="PANTHER" id="PTHR47284">
    <property type="entry name" value="FATTY-ACID-BINDING PROTEIN 2"/>
    <property type="match status" value="1"/>
</dbReference>
<dbReference type="SUPFAM" id="SSF54626">
    <property type="entry name" value="Chalcone isomerase"/>
    <property type="match status" value="1"/>
</dbReference>
<keyword evidence="5" id="KW-1185">Reference proteome</keyword>
<dbReference type="Proteomes" id="UP001497512">
    <property type="component" value="Chromosome 11"/>
</dbReference>
<dbReference type="InterPro" id="IPR016088">
    <property type="entry name" value="Chalcone_isomerase_3-sand"/>
</dbReference>
<dbReference type="PANTHER" id="PTHR47284:SF3">
    <property type="entry name" value="FATTY-ACID-BINDING PROTEIN 2"/>
    <property type="match status" value="1"/>
</dbReference>
<sequence length="449" mass="48308">MQGPWPNFGSWMFEVGRASDGFSELASSTGPGCSNGSGSTSRVRPGPMPSSISSSNPNMSHFSDFSALSPSTPYPSSGNVILGGRIIAVLQAAGGFLRLLKNSDLIGRGDPVASRGDGNGKNGAMADFKPSKLGSRGLGYGVGIVTVSMGQGGAASLLLNRVTSLVCDGWEKMKMDGTFPAMLAAILPPLETSLRKRIPECIGNATGDSMKEGFRTELCDPKTMVSRLQFLNVQDSGTVMEPKTGVHFPLHLSCDEFQENMSCQVLAGVGVRSKAIIKLKSINIYAFGVYVQPDHLVSQLGEKYKGIPPEVLRDQPEFFNDLLRHEVDMTVRLVVHYKGLNMGMVRSAFQDSLGNRIKKIAGSNDDHGLHMFCSYLSDDIRLFKGSAIDIRWQPGGLLRMGVGGREIGTIHSPHLCRAFFDLYIGDPPVCKVAKQSIGENVARLLQTSC</sequence>
<feature type="region of interest" description="Disordered" evidence="2">
    <location>
        <begin position="24"/>
        <end position="57"/>
    </location>
</feature>
<feature type="compositionally biased region" description="Polar residues" evidence="2">
    <location>
        <begin position="25"/>
        <end position="42"/>
    </location>
</feature>
<dbReference type="Gene3D" id="1.10.890.20">
    <property type="match status" value="1"/>
</dbReference>
<evidence type="ECO:0000256" key="1">
    <source>
        <dbReference type="ARBA" id="ARBA00007166"/>
    </source>
</evidence>
<dbReference type="EMBL" id="OZ019903">
    <property type="protein sequence ID" value="CAK9197135.1"/>
    <property type="molecule type" value="Genomic_DNA"/>
</dbReference>
<dbReference type="InterPro" id="IPR016087">
    <property type="entry name" value="Chalcone_isomerase"/>
</dbReference>
<comment type="similarity">
    <text evidence="1">Belongs to the chalcone isomerase family.</text>
</comment>
<dbReference type="Pfam" id="PF16035">
    <property type="entry name" value="Chalcone_2"/>
    <property type="match status" value="1"/>
</dbReference>
<dbReference type="InterPro" id="IPR036298">
    <property type="entry name" value="Chalcone_isomerase_sf"/>
</dbReference>
<feature type="domain" description="Chalcone isomerase" evidence="3">
    <location>
        <begin position="266"/>
        <end position="437"/>
    </location>
</feature>
<protein>
    <recommendedName>
        <fullName evidence="3">Chalcone isomerase domain-containing protein</fullName>
    </recommendedName>
</protein>
<organism evidence="4 5">
    <name type="scientific">Sphagnum troendelagicum</name>
    <dbReference type="NCBI Taxonomy" id="128251"/>
    <lineage>
        <taxon>Eukaryota</taxon>
        <taxon>Viridiplantae</taxon>
        <taxon>Streptophyta</taxon>
        <taxon>Embryophyta</taxon>
        <taxon>Bryophyta</taxon>
        <taxon>Sphagnophytina</taxon>
        <taxon>Sphagnopsida</taxon>
        <taxon>Sphagnales</taxon>
        <taxon>Sphagnaceae</taxon>
        <taxon>Sphagnum</taxon>
    </lineage>
</organism>
<dbReference type="InterPro" id="IPR016089">
    <property type="entry name" value="Chalcone_isomerase_bundle_sf"/>
</dbReference>
<accession>A0ABP0TIL1</accession>
<proteinExistence type="inferred from homology"/>
<dbReference type="Gene3D" id="3.50.70.10">
    <property type="match status" value="1"/>
</dbReference>
<evidence type="ECO:0000259" key="3">
    <source>
        <dbReference type="Pfam" id="PF16035"/>
    </source>
</evidence>